<evidence type="ECO:0000313" key="8">
    <source>
        <dbReference type="Proteomes" id="UP000289546"/>
    </source>
</evidence>
<evidence type="ECO:0000256" key="4">
    <source>
        <dbReference type="ARBA" id="ARBA00022688"/>
    </source>
</evidence>
<comment type="function">
    <text evidence="6">Methyltransferase required for the conversion of demethylmenaquinol (DMKH2) to menaquinol (MKH2) and the conversion of 2-polyprenyl-6-methoxy-1,4-benzoquinol (DDMQH2) to 2-polyprenyl-3-methyl-6-methoxy-1,4-benzoquinol (DMQH2).</text>
</comment>
<dbReference type="PROSITE" id="PS01184">
    <property type="entry name" value="UBIE_2"/>
    <property type="match status" value="1"/>
</dbReference>
<keyword evidence="5 6" id="KW-0949">S-adenosyl-L-methionine</keyword>
<comment type="catalytic activity">
    <reaction evidence="6">
        <text>a 2-demethylmenaquinol + S-adenosyl-L-methionine = a menaquinol + S-adenosyl-L-homocysteine + H(+)</text>
        <dbReference type="Rhea" id="RHEA:42640"/>
        <dbReference type="Rhea" id="RHEA-COMP:9539"/>
        <dbReference type="Rhea" id="RHEA-COMP:9563"/>
        <dbReference type="ChEBI" id="CHEBI:15378"/>
        <dbReference type="ChEBI" id="CHEBI:18151"/>
        <dbReference type="ChEBI" id="CHEBI:55437"/>
        <dbReference type="ChEBI" id="CHEBI:57856"/>
        <dbReference type="ChEBI" id="CHEBI:59789"/>
        <dbReference type="EC" id="2.1.1.163"/>
    </reaction>
</comment>
<dbReference type="InterPro" id="IPR023576">
    <property type="entry name" value="UbiE/COQ5_MeTrFase_CS"/>
</dbReference>
<dbReference type="UniPathway" id="UPA00232"/>
<dbReference type="NCBIfam" id="TIGR01934">
    <property type="entry name" value="MenG_MenH_UbiE"/>
    <property type="match status" value="1"/>
</dbReference>
<dbReference type="GO" id="GO:0008425">
    <property type="term" value="F:2-methoxy-6-polyprenyl-1,4-benzoquinol methyltransferase activity"/>
    <property type="evidence" value="ECO:0007669"/>
    <property type="project" value="UniProtKB-UniRule"/>
</dbReference>
<dbReference type="EMBL" id="LBJQ01000006">
    <property type="protein sequence ID" value="RXH38102.1"/>
    <property type="molecule type" value="Genomic_DNA"/>
</dbReference>
<gene>
    <name evidence="6 7" type="primary">ubiE</name>
    <name evidence="7" type="ORF">XH99_02295</name>
</gene>
<comment type="similarity">
    <text evidence="6">Belongs to the class I-like SAM-binding methyltransferase superfamily. MenG/UbiE family.</text>
</comment>
<comment type="caution">
    <text evidence="7">The sequence shown here is derived from an EMBL/GenBank/DDBJ whole genome shotgun (WGS) entry which is preliminary data.</text>
</comment>
<feature type="binding site" evidence="6">
    <location>
        <position position="133"/>
    </location>
    <ligand>
        <name>S-adenosyl-L-methionine</name>
        <dbReference type="ChEBI" id="CHEBI:59789"/>
    </ligand>
</feature>
<dbReference type="Proteomes" id="UP000289546">
    <property type="component" value="Unassembled WGS sequence"/>
</dbReference>
<reference evidence="7 8" key="1">
    <citation type="submission" date="2015-04" db="EMBL/GenBank/DDBJ databases">
        <title>Comparative genomics of rhizobia nodulating Arachis hypogaea in China.</title>
        <authorList>
            <person name="Li Y."/>
        </authorList>
    </citation>
    <scope>NUCLEOTIDE SEQUENCE [LARGE SCALE GENOMIC DNA]</scope>
    <source>
        <strain evidence="7 8">CCBAU 51757</strain>
    </source>
</reference>
<comment type="pathway">
    <text evidence="6">Cofactor biosynthesis; ubiquinone biosynthesis.</text>
</comment>
<accession>A0A4Q0SG11</accession>
<dbReference type="InterPro" id="IPR029063">
    <property type="entry name" value="SAM-dependent_MTases_sf"/>
</dbReference>
<dbReference type="EC" id="2.1.1.163" evidence="6"/>
<dbReference type="OrthoDB" id="9770485at2"/>
<evidence type="ECO:0000313" key="7">
    <source>
        <dbReference type="EMBL" id="RXH38102.1"/>
    </source>
</evidence>
<dbReference type="RefSeq" id="WP_128916373.1">
    <property type="nucleotide sequence ID" value="NZ_LBJC01000028.1"/>
</dbReference>
<feature type="binding site" evidence="6">
    <location>
        <position position="74"/>
    </location>
    <ligand>
        <name>S-adenosyl-L-methionine</name>
        <dbReference type="ChEBI" id="CHEBI:59789"/>
    </ligand>
</feature>
<organism evidence="7 8">
    <name type="scientific">Bradyrhizobium nanningense</name>
    <dbReference type="NCBI Taxonomy" id="1325118"/>
    <lineage>
        <taxon>Bacteria</taxon>
        <taxon>Pseudomonadati</taxon>
        <taxon>Pseudomonadota</taxon>
        <taxon>Alphaproteobacteria</taxon>
        <taxon>Hyphomicrobiales</taxon>
        <taxon>Nitrobacteraceae</taxon>
        <taxon>Bradyrhizobium</taxon>
    </lineage>
</organism>
<evidence type="ECO:0000256" key="5">
    <source>
        <dbReference type="ARBA" id="ARBA00022691"/>
    </source>
</evidence>
<feature type="binding site" evidence="6">
    <location>
        <position position="92"/>
    </location>
    <ligand>
        <name>S-adenosyl-L-methionine</name>
        <dbReference type="ChEBI" id="CHEBI:59789"/>
    </ligand>
</feature>
<evidence type="ECO:0000256" key="1">
    <source>
        <dbReference type="ARBA" id="ARBA00022428"/>
    </source>
</evidence>
<evidence type="ECO:0000256" key="6">
    <source>
        <dbReference type="HAMAP-Rule" id="MF_01813"/>
    </source>
</evidence>
<comment type="caution">
    <text evidence="6">Lacks conserved residue(s) required for the propagation of feature annotation.</text>
</comment>
<dbReference type="PROSITE" id="PS51608">
    <property type="entry name" value="SAM_MT_UBIE"/>
    <property type="match status" value="1"/>
</dbReference>
<evidence type="ECO:0000256" key="2">
    <source>
        <dbReference type="ARBA" id="ARBA00022603"/>
    </source>
</evidence>
<sequence length="245" mass="26972">MSAGEKLADSFGATEVSVDKRRQLIRRTFEQVAPRYDLMNDLMSMGIHRLWKSGFVALAAPRPGEIALDLAGGTGDIGLALAAAGARVLVVDPSAAMMRVGRMRAGVERIEWIAAEAEHLPFPDASIDLLTISFGIRNATDVAVSLREIARVLRPGGRFFCLEFSTPRPWLRPLYGLWSRTTIPLLGAVVSGRRDAYRYLVESIRRFPDQTEFASMIASSGLVDVRWRDVSFGIAAVHFARKPAE</sequence>
<dbReference type="PANTHER" id="PTHR43591">
    <property type="entry name" value="METHYLTRANSFERASE"/>
    <property type="match status" value="1"/>
</dbReference>
<evidence type="ECO:0000256" key="3">
    <source>
        <dbReference type="ARBA" id="ARBA00022679"/>
    </source>
</evidence>
<proteinExistence type="inferred from homology"/>
<dbReference type="AlphaFoldDB" id="A0A4Q0SG11"/>
<keyword evidence="8" id="KW-1185">Reference proteome</keyword>
<comment type="catalytic activity">
    <reaction evidence="6">
        <text>a 2-methoxy-6-(all-trans-polyprenyl)benzene-1,4-diol + S-adenosyl-L-methionine = a 5-methoxy-2-methyl-3-(all-trans-polyprenyl)benzene-1,4-diol + S-adenosyl-L-homocysteine + H(+)</text>
        <dbReference type="Rhea" id="RHEA:28286"/>
        <dbReference type="Rhea" id="RHEA-COMP:10858"/>
        <dbReference type="Rhea" id="RHEA-COMP:10859"/>
        <dbReference type="ChEBI" id="CHEBI:15378"/>
        <dbReference type="ChEBI" id="CHEBI:57856"/>
        <dbReference type="ChEBI" id="CHEBI:59789"/>
        <dbReference type="ChEBI" id="CHEBI:84166"/>
        <dbReference type="ChEBI" id="CHEBI:84167"/>
        <dbReference type="EC" id="2.1.1.201"/>
    </reaction>
</comment>
<dbReference type="InterPro" id="IPR004033">
    <property type="entry name" value="UbiE/COQ5_MeTrFase"/>
</dbReference>
<comment type="pathway">
    <text evidence="6">Quinol/quinone metabolism; menaquinone biosynthesis; menaquinol from 1,4-dihydroxy-2-naphthoate: step 2/2.</text>
</comment>
<dbReference type="GO" id="GO:0032259">
    <property type="term" value="P:methylation"/>
    <property type="evidence" value="ECO:0007669"/>
    <property type="project" value="UniProtKB-KW"/>
</dbReference>
<dbReference type="UniPathway" id="UPA00079">
    <property type="reaction ID" value="UER00169"/>
</dbReference>
<dbReference type="PROSITE" id="PS01183">
    <property type="entry name" value="UBIE_1"/>
    <property type="match status" value="1"/>
</dbReference>
<dbReference type="HAMAP" id="MF_01813">
    <property type="entry name" value="MenG_UbiE_methyltr"/>
    <property type="match status" value="1"/>
</dbReference>
<keyword evidence="4 6" id="KW-0831">Ubiquinone biosynthesis</keyword>
<dbReference type="CDD" id="cd02440">
    <property type="entry name" value="AdoMet_MTases"/>
    <property type="match status" value="1"/>
</dbReference>
<keyword evidence="2 6" id="KW-0489">Methyltransferase</keyword>
<protein>
    <recommendedName>
        <fullName evidence="6">Ubiquinone/menaquinone biosynthesis C-methyltransferase UbiE</fullName>
        <ecNumber evidence="6">2.1.1.163</ecNumber>
        <ecNumber evidence="6">2.1.1.201</ecNumber>
    </recommendedName>
    <alternativeName>
        <fullName evidence="6">2-methoxy-6-polyprenyl-1,4-benzoquinol methylase</fullName>
    </alternativeName>
    <alternativeName>
        <fullName evidence="6">Demethylmenaquinone methyltransferase</fullName>
    </alternativeName>
</protein>
<dbReference type="Gene3D" id="3.40.50.150">
    <property type="entry name" value="Vaccinia Virus protein VP39"/>
    <property type="match status" value="1"/>
</dbReference>
<dbReference type="PANTHER" id="PTHR43591:SF24">
    <property type="entry name" value="2-METHOXY-6-POLYPRENYL-1,4-BENZOQUINOL METHYLASE, MITOCHONDRIAL"/>
    <property type="match status" value="1"/>
</dbReference>
<keyword evidence="3 6" id="KW-0808">Transferase</keyword>
<dbReference type="GO" id="GO:0043770">
    <property type="term" value="F:demethylmenaquinone methyltransferase activity"/>
    <property type="evidence" value="ECO:0007669"/>
    <property type="project" value="UniProtKB-UniRule"/>
</dbReference>
<dbReference type="Pfam" id="PF01209">
    <property type="entry name" value="Ubie_methyltran"/>
    <property type="match status" value="1"/>
</dbReference>
<dbReference type="SUPFAM" id="SSF53335">
    <property type="entry name" value="S-adenosyl-L-methionine-dependent methyltransferases"/>
    <property type="match status" value="1"/>
</dbReference>
<keyword evidence="7" id="KW-0830">Ubiquinone</keyword>
<keyword evidence="1 6" id="KW-0474">Menaquinone biosynthesis</keyword>
<dbReference type="GO" id="GO:0009234">
    <property type="term" value="P:menaquinone biosynthetic process"/>
    <property type="evidence" value="ECO:0007669"/>
    <property type="project" value="UniProtKB-UniRule"/>
</dbReference>
<dbReference type="GO" id="GO:0009060">
    <property type="term" value="P:aerobic respiration"/>
    <property type="evidence" value="ECO:0007669"/>
    <property type="project" value="UniProtKB-UniRule"/>
</dbReference>
<dbReference type="EC" id="2.1.1.201" evidence="6"/>
<name>A0A4Q0SG11_9BRAD</name>